<comment type="caution">
    <text evidence="3">The sequence shown here is derived from an EMBL/GenBank/DDBJ whole genome shotgun (WGS) entry which is preliminary data.</text>
</comment>
<dbReference type="Proteomes" id="UP000298061">
    <property type="component" value="Unassembled WGS sequence"/>
</dbReference>
<dbReference type="Gene3D" id="3.40.1360.10">
    <property type="match status" value="1"/>
</dbReference>
<feature type="compositionally biased region" description="Basic and acidic residues" evidence="1">
    <location>
        <begin position="66"/>
        <end position="78"/>
    </location>
</feature>
<dbReference type="GO" id="GO:0000228">
    <property type="term" value="C:nuclear chromosome"/>
    <property type="evidence" value="ECO:0007669"/>
    <property type="project" value="TreeGrafter"/>
</dbReference>
<dbReference type="OrthoDB" id="5377392at2759"/>
<evidence type="ECO:0000313" key="4">
    <source>
        <dbReference type="Proteomes" id="UP000298061"/>
    </source>
</evidence>
<name>A0A4Z0A4V6_9AGAM</name>
<proteinExistence type="predicted"/>
<dbReference type="PANTHER" id="PTHR10848">
    <property type="entry name" value="MEIOTIC RECOMBINATION PROTEIN SPO11"/>
    <property type="match status" value="1"/>
</dbReference>
<feature type="domain" description="Topoisomerase 6 subunit A/Spo11 TOPRIM" evidence="2">
    <location>
        <begin position="138"/>
        <end position="263"/>
    </location>
</feature>
<accession>A0A4Z0A4V6</accession>
<dbReference type="InterPro" id="IPR034136">
    <property type="entry name" value="TOPRIM_Topo6A/Spo11"/>
</dbReference>
<dbReference type="GO" id="GO:0007131">
    <property type="term" value="P:reciprocal meiotic recombination"/>
    <property type="evidence" value="ECO:0007669"/>
    <property type="project" value="TreeGrafter"/>
</dbReference>
<sequence>MFSSDYFEDVFSVWPQEQDDTLMLLDDAEEEQDDFIFDEYRPLSPALRIEDSDEDEESHAPENPSEELHASVKVEEGQTSKLIFSDDSDDDEGHGPEACEEDGESEEEAEQHESDTDNPAEFVIALSIGTTLTVHNEMKGKGYPDLATRQLVRTLSDNLPEDVPILALVDGDAFGLDIVSVYKFGSHALRHENERLAADRVECTGVWASELPGWIQYLMNSQARAMLLRSSDKMPTQWKRELMHMLHTRRKAETEILSNIGSNIFGDLDLSVPSGSSTPCSSQPNVALVTHPLVRYLATKIKACILSGSDDIVVLD</sequence>
<feature type="region of interest" description="Disordered" evidence="1">
    <location>
        <begin position="25"/>
        <end position="119"/>
    </location>
</feature>
<evidence type="ECO:0000313" key="3">
    <source>
        <dbReference type="EMBL" id="TFY80939.1"/>
    </source>
</evidence>
<reference evidence="3 4" key="1">
    <citation type="submission" date="2019-02" db="EMBL/GenBank/DDBJ databases">
        <title>Genome sequencing of the rare red list fungi Hericium alpestre (H. flagellum).</title>
        <authorList>
            <person name="Buettner E."/>
            <person name="Kellner H."/>
        </authorList>
    </citation>
    <scope>NUCLEOTIDE SEQUENCE [LARGE SCALE GENOMIC DNA]</scope>
    <source>
        <strain evidence="3 4">DSM 108284</strain>
    </source>
</reference>
<dbReference type="PRINTS" id="PR01550">
    <property type="entry name" value="TOP6AFAMILY"/>
</dbReference>
<dbReference type="STRING" id="135208.A0A4Z0A4V6"/>
<dbReference type="CDD" id="cd00223">
    <property type="entry name" value="TOPRIM_TopoIIB_SPO"/>
    <property type="match status" value="1"/>
</dbReference>
<feature type="compositionally biased region" description="Acidic residues" evidence="1">
    <location>
        <begin position="26"/>
        <end position="37"/>
    </location>
</feature>
<keyword evidence="4" id="KW-1185">Reference proteome</keyword>
<dbReference type="AlphaFoldDB" id="A0A4Z0A4V6"/>
<evidence type="ECO:0000256" key="1">
    <source>
        <dbReference type="SAM" id="MobiDB-lite"/>
    </source>
</evidence>
<dbReference type="EMBL" id="SFCI01000269">
    <property type="protein sequence ID" value="TFY80939.1"/>
    <property type="molecule type" value="Genomic_DNA"/>
</dbReference>
<dbReference type="Pfam" id="PF21180">
    <property type="entry name" value="TOP6A-Spo11_Toprim"/>
    <property type="match status" value="1"/>
</dbReference>
<dbReference type="InterPro" id="IPR002815">
    <property type="entry name" value="Spo11/TopoVI_A"/>
</dbReference>
<gene>
    <name evidence="3" type="ORF">EWM64_g3072</name>
</gene>
<organism evidence="3 4">
    <name type="scientific">Hericium alpestre</name>
    <dbReference type="NCBI Taxonomy" id="135208"/>
    <lineage>
        <taxon>Eukaryota</taxon>
        <taxon>Fungi</taxon>
        <taxon>Dikarya</taxon>
        <taxon>Basidiomycota</taxon>
        <taxon>Agaricomycotina</taxon>
        <taxon>Agaricomycetes</taxon>
        <taxon>Russulales</taxon>
        <taxon>Hericiaceae</taxon>
        <taxon>Hericium</taxon>
    </lineage>
</organism>
<feature type="compositionally biased region" description="Acidic residues" evidence="1">
    <location>
        <begin position="86"/>
        <end position="110"/>
    </location>
</feature>
<dbReference type="GO" id="GO:0003677">
    <property type="term" value="F:DNA binding"/>
    <property type="evidence" value="ECO:0007669"/>
    <property type="project" value="InterPro"/>
</dbReference>
<dbReference type="GO" id="GO:0003918">
    <property type="term" value="F:DNA topoisomerase type II (double strand cut, ATP-hydrolyzing) activity"/>
    <property type="evidence" value="ECO:0007669"/>
    <property type="project" value="InterPro"/>
</dbReference>
<dbReference type="GO" id="GO:0000706">
    <property type="term" value="P:meiotic DNA double-strand break processing"/>
    <property type="evidence" value="ECO:0007669"/>
    <property type="project" value="TreeGrafter"/>
</dbReference>
<dbReference type="InterPro" id="IPR036078">
    <property type="entry name" value="Spo11/TopoVI_A_sf"/>
</dbReference>
<evidence type="ECO:0000259" key="2">
    <source>
        <dbReference type="Pfam" id="PF21180"/>
    </source>
</evidence>
<dbReference type="PANTHER" id="PTHR10848:SF0">
    <property type="entry name" value="MEIOTIC RECOMBINATION PROTEIN SPO11"/>
    <property type="match status" value="1"/>
</dbReference>
<protein>
    <recommendedName>
        <fullName evidence="2">Topoisomerase 6 subunit A/Spo11 TOPRIM domain-containing protein</fullName>
    </recommendedName>
</protein>
<dbReference type="GO" id="GO:0042138">
    <property type="term" value="P:meiotic DNA double-strand break formation"/>
    <property type="evidence" value="ECO:0007669"/>
    <property type="project" value="TreeGrafter"/>
</dbReference>
<dbReference type="SUPFAM" id="SSF56726">
    <property type="entry name" value="DNA topoisomerase IV, alpha subunit"/>
    <property type="match status" value="1"/>
</dbReference>